<comment type="caution">
    <text evidence="3">The sequence shown here is derived from an EMBL/GenBank/DDBJ whole genome shotgun (WGS) entry which is preliminary data.</text>
</comment>
<feature type="region of interest" description="Disordered" evidence="1">
    <location>
        <begin position="319"/>
        <end position="388"/>
    </location>
</feature>
<name>A0A8K0H4Z0_9ROSA</name>
<dbReference type="EMBL" id="VOIH02000005">
    <property type="protein sequence ID" value="KAF3445810.1"/>
    <property type="molecule type" value="Genomic_DNA"/>
</dbReference>
<dbReference type="PANTHER" id="PTHR31099:SF49">
    <property type="entry name" value="MYOSIN HEAVY CHAIN-LIKE PROTEIN"/>
    <property type="match status" value="1"/>
</dbReference>
<feature type="compositionally biased region" description="Polar residues" evidence="1">
    <location>
        <begin position="16"/>
        <end position="28"/>
    </location>
</feature>
<feature type="region of interest" description="Disordered" evidence="1">
    <location>
        <begin position="1"/>
        <end position="57"/>
    </location>
</feature>
<evidence type="ECO:0000313" key="4">
    <source>
        <dbReference type="Proteomes" id="UP000796880"/>
    </source>
</evidence>
<sequence length="388" mass="43747">MESPGSNLVVEEQLVRKNSNRGASSSAGTPRARQANEPDIETSTRTPSVTVDGPGGNRSGLIIMRPVLIKTEIPSIFKQSDMSYLKERFNVPSQVKLSTPRPLERADSPREGWICLYKIAFKIGLRLSFHRIINMVLNFYSIAPGQLMPNSWRYLLGLIVQSKKCGLQIDMATFLYFFYMKSSEEGRYTFYARRRIKLFEDAPTNDKGWKDRYFFVKKEGPNSLYAYSFRSARYWLALEEATSEQQAEQNFEEEDPSTQQTEEISEGIPLPILEVPYLHVLEGCIRLLYSVPTDPLWASYPIADMGKLKMKISKANLEATKKKKKDKQAAAKGGESSQTDKGEERPTSMVVVEPSSLPIAIPSGDSPPSKRQRRSSPPAPAQDKGKEK</sequence>
<keyword evidence="4" id="KW-1185">Reference proteome</keyword>
<organism evidence="3 4">
    <name type="scientific">Rhamnella rubrinervis</name>
    <dbReference type="NCBI Taxonomy" id="2594499"/>
    <lineage>
        <taxon>Eukaryota</taxon>
        <taxon>Viridiplantae</taxon>
        <taxon>Streptophyta</taxon>
        <taxon>Embryophyta</taxon>
        <taxon>Tracheophyta</taxon>
        <taxon>Spermatophyta</taxon>
        <taxon>Magnoliopsida</taxon>
        <taxon>eudicotyledons</taxon>
        <taxon>Gunneridae</taxon>
        <taxon>Pentapetalae</taxon>
        <taxon>rosids</taxon>
        <taxon>fabids</taxon>
        <taxon>Rosales</taxon>
        <taxon>Rhamnaceae</taxon>
        <taxon>rhamnoid group</taxon>
        <taxon>Rhamneae</taxon>
        <taxon>Rhamnella</taxon>
    </lineage>
</organism>
<evidence type="ECO:0000313" key="3">
    <source>
        <dbReference type="EMBL" id="KAF3445810.1"/>
    </source>
</evidence>
<evidence type="ECO:0000256" key="1">
    <source>
        <dbReference type="SAM" id="MobiDB-lite"/>
    </source>
</evidence>
<dbReference type="Pfam" id="PF04195">
    <property type="entry name" value="Transposase_28"/>
    <property type="match status" value="1"/>
</dbReference>
<dbReference type="InterPro" id="IPR007321">
    <property type="entry name" value="Transposase_28"/>
</dbReference>
<dbReference type="AlphaFoldDB" id="A0A8K0H4Z0"/>
<gene>
    <name evidence="3" type="ORF">FNV43_RR10987</name>
</gene>
<reference evidence="3" key="1">
    <citation type="submission" date="2020-03" db="EMBL/GenBank/DDBJ databases">
        <title>A high-quality chromosome-level genome assembly of a woody plant with both climbing and erect habits, Rhamnella rubrinervis.</title>
        <authorList>
            <person name="Lu Z."/>
            <person name="Yang Y."/>
            <person name="Zhu X."/>
            <person name="Sun Y."/>
        </authorList>
    </citation>
    <scope>NUCLEOTIDE SEQUENCE</scope>
    <source>
        <strain evidence="3">BYM</strain>
        <tissue evidence="3">Leaf</tissue>
    </source>
</reference>
<dbReference type="PANTHER" id="PTHR31099">
    <property type="entry name" value="OS06G0165300 PROTEIN"/>
    <property type="match status" value="1"/>
</dbReference>
<proteinExistence type="predicted"/>
<dbReference type="Proteomes" id="UP000796880">
    <property type="component" value="Unassembled WGS sequence"/>
</dbReference>
<accession>A0A8K0H4Z0</accession>
<dbReference type="OrthoDB" id="1114078at2759"/>
<evidence type="ECO:0000259" key="2">
    <source>
        <dbReference type="Pfam" id="PF04195"/>
    </source>
</evidence>
<protein>
    <recommendedName>
        <fullName evidence="2">Transposase (putative) gypsy type domain-containing protein</fullName>
    </recommendedName>
</protein>
<feature type="domain" description="Transposase (putative) gypsy type" evidence="2">
    <location>
        <begin position="114"/>
        <end position="180"/>
    </location>
</feature>